<feature type="coiled-coil region" evidence="1">
    <location>
        <begin position="528"/>
        <end position="763"/>
    </location>
</feature>
<protein>
    <submittedName>
        <fullName evidence="3">CEP128</fullName>
    </submittedName>
</protein>
<feature type="region of interest" description="Disordered" evidence="2">
    <location>
        <begin position="971"/>
        <end position="1006"/>
    </location>
</feature>
<feature type="compositionally biased region" description="Basic and acidic residues" evidence="2">
    <location>
        <begin position="368"/>
        <end position="377"/>
    </location>
</feature>
<feature type="compositionally biased region" description="Basic and acidic residues" evidence="2">
    <location>
        <begin position="48"/>
        <end position="60"/>
    </location>
</feature>
<dbReference type="PANTHER" id="PTHR46657:SF1">
    <property type="entry name" value="CENTROSOMAL PROTEIN OF 128 KDA"/>
    <property type="match status" value="1"/>
</dbReference>
<feature type="region of interest" description="Disordered" evidence="2">
    <location>
        <begin position="368"/>
        <end position="391"/>
    </location>
</feature>
<dbReference type="InterPro" id="IPR026652">
    <property type="entry name" value="CEP128"/>
</dbReference>
<keyword evidence="1" id="KW-0175">Coiled coil</keyword>
<gene>
    <name evidence="3" type="ORF">MCOR_16384</name>
</gene>
<dbReference type="EMBL" id="CACVKT020002885">
    <property type="protein sequence ID" value="CAC5380427.1"/>
    <property type="molecule type" value="Genomic_DNA"/>
</dbReference>
<feature type="coiled-coil region" evidence="1">
    <location>
        <begin position="913"/>
        <end position="947"/>
    </location>
</feature>
<feature type="region of interest" description="Disordered" evidence="2">
    <location>
        <begin position="48"/>
        <end position="87"/>
    </location>
</feature>
<evidence type="ECO:0000256" key="2">
    <source>
        <dbReference type="SAM" id="MobiDB-lite"/>
    </source>
</evidence>
<dbReference type="GO" id="GO:0000922">
    <property type="term" value="C:spindle pole"/>
    <property type="evidence" value="ECO:0007669"/>
    <property type="project" value="TreeGrafter"/>
</dbReference>
<evidence type="ECO:0000256" key="1">
    <source>
        <dbReference type="SAM" id="Coils"/>
    </source>
</evidence>
<feature type="region of interest" description="Disordered" evidence="2">
    <location>
        <begin position="261"/>
        <end position="297"/>
    </location>
</feature>
<keyword evidence="4" id="KW-1185">Reference proteome</keyword>
<dbReference type="AlphaFoldDB" id="A0A6J8BEE3"/>
<dbReference type="GO" id="GO:0005814">
    <property type="term" value="C:centriole"/>
    <property type="evidence" value="ECO:0007669"/>
    <property type="project" value="TreeGrafter"/>
</dbReference>
<name>A0A6J8BEE3_MYTCO</name>
<dbReference type="OrthoDB" id="10046318at2759"/>
<organism evidence="3 4">
    <name type="scientific">Mytilus coruscus</name>
    <name type="common">Sea mussel</name>
    <dbReference type="NCBI Taxonomy" id="42192"/>
    <lineage>
        <taxon>Eukaryota</taxon>
        <taxon>Metazoa</taxon>
        <taxon>Spiralia</taxon>
        <taxon>Lophotrochozoa</taxon>
        <taxon>Mollusca</taxon>
        <taxon>Bivalvia</taxon>
        <taxon>Autobranchia</taxon>
        <taxon>Pteriomorphia</taxon>
        <taxon>Mytilida</taxon>
        <taxon>Mytiloidea</taxon>
        <taxon>Mytilidae</taxon>
        <taxon>Mytilinae</taxon>
        <taxon>Mytilus</taxon>
    </lineage>
</organism>
<dbReference type="PANTHER" id="PTHR46657">
    <property type="entry name" value="CENTROSOMAL PROTEIN OF 128 KDA"/>
    <property type="match status" value="1"/>
</dbReference>
<dbReference type="Proteomes" id="UP000507470">
    <property type="component" value="Unassembled WGS sequence"/>
</dbReference>
<sequence>MDDRVHRLTDNLQGTTRNLRSLDRMLDSYRDVTREQRSSVDRLRDEVARTHDQVRRERARSPSYRDYGSDSEFEGSPTVTRRRRKRSSTVRFADDMNRELHTLNNSLRDLSNDHIELGHQFQSEVGRRERSEYEARRTMKDISETLKKMPHEDPVASRVERRLNAIQNELRGDRDRHAYDRYDELLNLSTDLRQALNQNQHYAQQATDERIRNQYLQSEANKIRVESDLDNLKRKLDQSEGGKVALQAQVDELRSQLHRIDHEKGRLKQQMDDSRYEDEMRERRKKRSVEEEKDRDRRLMERELQELRGQLTRSISASSEMEELRRGIERSERQRVQLSDHIETLTKDLDNREKQAAKLITQLKEMSDKFEASDRQKNQLQTNYDDSSNKMKEVTKDLEKTTNELRNTQLSLHESEKKKDEFKARAQETVRQWKMKVKQLEREVDRHKHGANQLIQRNEQLVKDLESHRHQLHHNGMQMENMKRELGDALAVRAAQDEQIRIKDVELNELKSVRIDMDREVRDSRTVVERMENELNNNAAKLAAVTEERNRIEDRMSSLEAAHLLAQDQANQLQHEIKELSSIKAEIAAKLSESNGKLHDLKQNYIEMQHREKAARDEAKLYQRQLHEERENHQEQIESVKQELSEVKVREAHVMQDIQRKMKRGHAEYEATIQTLKMELSEEKSAHKISKRNDEKNRLECEKLTIEMVRYEEENGRLMRKLEKIRQEYETQTQMAESDISRVKRVEEELFSVQNDAKRFQANFEGLLHDMVAEIDSLLEIAAVGTRNPYQPVASSTEGPNATIAEAKTKMKWLRSDMRNRLTREQKLRNDLRDAINANENDRQYLLSELAKREDVLDELSVVKHELSKREFDSQSAVENLKDHILDLTDEIELRKIREEEIIRSHVMDKKHIIDEMDDLKHVQEEKARIENRYLKLQDTMRALQDEIQSANFCGAKITEIENNMHNLRKATPKKKRVRIQDTSRSRSKSPLSRAKSPLRPKSPLV</sequence>
<evidence type="ECO:0000313" key="3">
    <source>
        <dbReference type="EMBL" id="CAC5380427.1"/>
    </source>
</evidence>
<proteinExistence type="predicted"/>
<accession>A0A6J8BEE3</accession>
<reference evidence="3 4" key="1">
    <citation type="submission" date="2020-06" db="EMBL/GenBank/DDBJ databases">
        <authorList>
            <person name="Li R."/>
            <person name="Bekaert M."/>
        </authorList>
    </citation>
    <scope>NUCLEOTIDE SEQUENCE [LARGE SCALE GENOMIC DNA]</scope>
    <source>
        <strain evidence="4">wild</strain>
    </source>
</reference>
<evidence type="ECO:0000313" key="4">
    <source>
        <dbReference type="Proteomes" id="UP000507470"/>
    </source>
</evidence>